<dbReference type="Pfam" id="PF00084">
    <property type="entry name" value="Sushi"/>
    <property type="match status" value="1"/>
</dbReference>
<dbReference type="SUPFAM" id="SSF57535">
    <property type="entry name" value="Complement control module/SCR domain"/>
    <property type="match status" value="1"/>
</dbReference>
<dbReference type="EMBL" id="JAROKS010000026">
    <property type="protein sequence ID" value="KAK1785319.1"/>
    <property type="molecule type" value="Genomic_DNA"/>
</dbReference>
<feature type="chain" id="PRO_5042162584" description="Sushi domain-containing protein" evidence="5">
    <location>
        <begin position="24"/>
        <end position="316"/>
    </location>
</feature>
<dbReference type="Proteomes" id="UP001239994">
    <property type="component" value="Unassembled WGS sequence"/>
</dbReference>
<organism evidence="7 8">
    <name type="scientific">Electrophorus voltai</name>
    <dbReference type="NCBI Taxonomy" id="2609070"/>
    <lineage>
        <taxon>Eukaryota</taxon>
        <taxon>Metazoa</taxon>
        <taxon>Chordata</taxon>
        <taxon>Craniata</taxon>
        <taxon>Vertebrata</taxon>
        <taxon>Euteleostomi</taxon>
        <taxon>Actinopterygii</taxon>
        <taxon>Neopterygii</taxon>
        <taxon>Teleostei</taxon>
        <taxon>Ostariophysi</taxon>
        <taxon>Gymnotiformes</taxon>
        <taxon>Gymnotoidei</taxon>
        <taxon>Gymnotidae</taxon>
        <taxon>Electrophorus</taxon>
    </lineage>
</organism>
<evidence type="ECO:0000313" key="8">
    <source>
        <dbReference type="Proteomes" id="UP001239994"/>
    </source>
</evidence>
<proteinExistence type="predicted"/>
<keyword evidence="5" id="KW-0732">Signal</keyword>
<feature type="transmembrane region" description="Helical" evidence="4">
    <location>
        <begin position="131"/>
        <end position="155"/>
    </location>
</feature>
<dbReference type="SMART" id="SM00032">
    <property type="entry name" value="CCP"/>
    <property type="match status" value="1"/>
</dbReference>
<gene>
    <name evidence="7" type="ORF">P4O66_018242</name>
</gene>
<dbReference type="PANTHER" id="PTHR46879">
    <property type="entry name" value="SUSHI DOMAIN-CONTAINING PROTEIN 3"/>
    <property type="match status" value="1"/>
</dbReference>
<feature type="domain" description="Sushi" evidence="6">
    <location>
        <begin position="57"/>
        <end position="120"/>
    </location>
</feature>
<keyword evidence="8" id="KW-1185">Reference proteome</keyword>
<keyword evidence="2" id="KW-0768">Sushi</keyword>
<evidence type="ECO:0000256" key="2">
    <source>
        <dbReference type="PROSITE-ProRule" id="PRU00302"/>
    </source>
</evidence>
<feature type="disulfide bond" evidence="2">
    <location>
        <begin position="59"/>
        <end position="102"/>
    </location>
</feature>
<feature type="region of interest" description="Disordered" evidence="3">
    <location>
        <begin position="285"/>
        <end position="316"/>
    </location>
</feature>
<evidence type="ECO:0000256" key="5">
    <source>
        <dbReference type="SAM" id="SignalP"/>
    </source>
</evidence>
<comment type="caution">
    <text evidence="7">The sequence shown here is derived from an EMBL/GenBank/DDBJ whole genome shotgun (WGS) entry which is preliminary data.</text>
</comment>
<keyword evidence="4" id="KW-0472">Membrane</keyword>
<dbReference type="InterPro" id="IPR053067">
    <property type="entry name" value="SUSD3"/>
</dbReference>
<keyword evidence="4" id="KW-0812">Transmembrane</keyword>
<evidence type="ECO:0000256" key="3">
    <source>
        <dbReference type="SAM" id="MobiDB-lite"/>
    </source>
</evidence>
<sequence>MRSAWPWVLAVWGLSAGAPPAHSTSVNPILLMTTLTPPTEEQAMPTELPSSNETDSLSCVSLLPPRRGSYYVEQGTGVSLGSILVFWCREGYQLVGSEKIACVLHAGVPRWSNYLPVCESIPKPDAQGLRMALLVSLISGMVILVMAVSFTVCCIQEHLSKQKQKHRTGRSRRREKHRSGSRRSPSWLVREELDWEAFPPPKIFNLSQRFERPAPHGSPLYSGVIRGCENRGYKNIPGLETSYSLSIFSNHRSQESLLRSTHPGVYHADSQLYPNLLLQRVQTAPNLQGSPPTPVYLHISSPSSTKAPPHPPVPLP</sequence>
<dbReference type="InterPro" id="IPR000436">
    <property type="entry name" value="Sushi_SCR_CCP_dom"/>
</dbReference>
<keyword evidence="4" id="KW-1133">Transmembrane helix</keyword>
<evidence type="ECO:0000313" key="7">
    <source>
        <dbReference type="EMBL" id="KAK1785319.1"/>
    </source>
</evidence>
<dbReference type="InterPro" id="IPR035976">
    <property type="entry name" value="Sushi/SCR/CCP_sf"/>
</dbReference>
<comment type="caution">
    <text evidence="2">Lacks conserved residue(s) required for the propagation of feature annotation.</text>
</comment>
<evidence type="ECO:0000256" key="1">
    <source>
        <dbReference type="ARBA" id="ARBA00023157"/>
    </source>
</evidence>
<protein>
    <recommendedName>
        <fullName evidence="6">Sushi domain-containing protein</fullName>
    </recommendedName>
</protein>
<dbReference type="CDD" id="cd00033">
    <property type="entry name" value="CCP"/>
    <property type="match status" value="1"/>
</dbReference>
<dbReference type="Gene3D" id="2.10.70.10">
    <property type="entry name" value="Complement Module, domain 1"/>
    <property type="match status" value="1"/>
</dbReference>
<name>A0AAD8YSY1_9TELE</name>
<feature type="compositionally biased region" description="Basic residues" evidence="3">
    <location>
        <begin position="164"/>
        <end position="181"/>
    </location>
</feature>
<feature type="region of interest" description="Disordered" evidence="3">
    <location>
        <begin position="164"/>
        <end position="183"/>
    </location>
</feature>
<evidence type="ECO:0000259" key="6">
    <source>
        <dbReference type="PROSITE" id="PS50923"/>
    </source>
</evidence>
<evidence type="ECO:0000256" key="4">
    <source>
        <dbReference type="SAM" id="Phobius"/>
    </source>
</evidence>
<dbReference type="PANTHER" id="PTHR46879:SF2">
    <property type="entry name" value="MICROTUBULE-ASSOCIATED SERINE_THREONINE-PROTEIN KINASE 3"/>
    <property type="match status" value="1"/>
</dbReference>
<dbReference type="AlphaFoldDB" id="A0AAD8YSY1"/>
<keyword evidence="1 2" id="KW-1015">Disulfide bond</keyword>
<accession>A0AAD8YSY1</accession>
<feature type="signal peptide" evidence="5">
    <location>
        <begin position="1"/>
        <end position="23"/>
    </location>
</feature>
<dbReference type="PROSITE" id="PS50923">
    <property type="entry name" value="SUSHI"/>
    <property type="match status" value="1"/>
</dbReference>
<reference evidence="7" key="1">
    <citation type="submission" date="2023-03" db="EMBL/GenBank/DDBJ databases">
        <title>Electrophorus voltai genome.</title>
        <authorList>
            <person name="Bian C."/>
        </authorList>
    </citation>
    <scope>NUCLEOTIDE SEQUENCE</scope>
    <source>
        <strain evidence="7">CB-2022</strain>
        <tissue evidence="7">Muscle</tissue>
    </source>
</reference>